<reference evidence="2 4" key="1">
    <citation type="journal article" date="2014" name="BMC Genomics">
        <title>Genome sequence of Anopheles sinensis provides insight into genetics basis of mosquito competence for malaria parasites.</title>
        <authorList>
            <person name="Zhou D."/>
            <person name="Zhang D."/>
            <person name="Ding G."/>
            <person name="Shi L."/>
            <person name="Hou Q."/>
            <person name="Ye Y."/>
            <person name="Xu Y."/>
            <person name="Zhou H."/>
            <person name="Xiong C."/>
            <person name="Li S."/>
            <person name="Yu J."/>
            <person name="Hong S."/>
            <person name="Yu X."/>
            <person name="Zou P."/>
            <person name="Chen C."/>
            <person name="Chang X."/>
            <person name="Wang W."/>
            <person name="Lv Y."/>
            <person name="Sun Y."/>
            <person name="Ma L."/>
            <person name="Shen B."/>
            <person name="Zhu C."/>
        </authorList>
    </citation>
    <scope>NUCLEOTIDE SEQUENCE [LARGE SCALE GENOMIC DNA]</scope>
</reference>
<protein>
    <submittedName>
        <fullName evidence="2 3">Aminomethyltransferase</fullName>
    </submittedName>
</protein>
<evidence type="ECO:0000256" key="1">
    <source>
        <dbReference type="SAM" id="MobiDB-lite"/>
    </source>
</evidence>
<evidence type="ECO:0000313" key="4">
    <source>
        <dbReference type="Proteomes" id="UP000030765"/>
    </source>
</evidence>
<dbReference type="GO" id="GO:0008168">
    <property type="term" value="F:methyltransferase activity"/>
    <property type="evidence" value="ECO:0007669"/>
    <property type="project" value="UniProtKB-KW"/>
</dbReference>
<dbReference type="EMBL" id="KE525337">
    <property type="protein sequence ID" value="KFB48046.1"/>
    <property type="molecule type" value="Genomic_DNA"/>
</dbReference>
<dbReference type="EMBL" id="ATLV01022886">
    <property type="status" value="NOT_ANNOTATED_CDS"/>
    <property type="molecule type" value="Genomic_DNA"/>
</dbReference>
<feature type="compositionally biased region" description="Basic and acidic residues" evidence="1">
    <location>
        <begin position="103"/>
        <end position="113"/>
    </location>
</feature>
<keyword evidence="2" id="KW-0489">Methyltransferase</keyword>
<evidence type="ECO:0000313" key="2">
    <source>
        <dbReference type="EMBL" id="KFB48046.1"/>
    </source>
</evidence>
<organism evidence="2">
    <name type="scientific">Anopheles sinensis</name>
    <name type="common">Mosquito</name>
    <dbReference type="NCBI Taxonomy" id="74873"/>
    <lineage>
        <taxon>Eukaryota</taxon>
        <taxon>Metazoa</taxon>
        <taxon>Ecdysozoa</taxon>
        <taxon>Arthropoda</taxon>
        <taxon>Hexapoda</taxon>
        <taxon>Insecta</taxon>
        <taxon>Pterygota</taxon>
        <taxon>Neoptera</taxon>
        <taxon>Endopterygota</taxon>
        <taxon>Diptera</taxon>
        <taxon>Nematocera</taxon>
        <taxon>Culicoidea</taxon>
        <taxon>Culicidae</taxon>
        <taxon>Anophelinae</taxon>
        <taxon>Anopheles</taxon>
    </lineage>
</organism>
<dbReference type="VEuPathDB" id="VectorBase:ASIC016167"/>
<keyword evidence="4" id="KW-1185">Reference proteome</keyword>
<accession>A0A084WCV2</accession>
<reference evidence="3" key="2">
    <citation type="submission" date="2020-05" db="UniProtKB">
        <authorList>
            <consortium name="EnsemblMetazoa"/>
        </authorList>
    </citation>
    <scope>IDENTIFICATION</scope>
</reference>
<dbReference type="AlphaFoldDB" id="A0A084WCV2"/>
<gene>
    <name evidence="2" type="ORF">ZHAS_00016167</name>
</gene>
<feature type="region of interest" description="Disordered" evidence="1">
    <location>
        <begin position="80"/>
        <end position="113"/>
    </location>
</feature>
<proteinExistence type="predicted"/>
<dbReference type="Proteomes" id="UP000030765">
    <property type="component" value="Unassembled WGS sequence"/>
</dbReference>
<dbReference type="GO" id="GO:0032259">
    <property type="term" value="P:methylation"/>
    <property type="evidence" value="ECO:0007669"/>
    <property type="project" value="UniProtKB-KW"/>
</dbReference>
<keyword evidence="2" id="KW-0808">Transferase</keyword>
<dbReference type="EnsemblMetazoa" id="ASIC016167-RA">
    <property type="protein sequence ID" value="ASIC016167-PA"/>
    <property type="gene ID" value="ASIC016167"/>
</dbReference>
<evidence type="ECO:0000313" key="3">
    <source>
        <dbReference type="EnsemblMetazoa" id="ASIC016167-PA"/>
    </source>
</evidence>
<sequence>MSPEKRWPRCSNPNHTSERNATAGAAARAHTKSIPDSGESFETTDGMLAIDDIYQHPTGRSDRIQTGTKQCWQRLLVANRSDFHRRADGHPSFPARKTGTRKGKNDTREKPSR</sequence>
<name>A0A084WCV2_ANOSI</name>
<feature type="region of interest" description="Disordered" evidence="1">
    <location>
        <begin position="1"/>
        <end position="44"/>
    </location>
</feature>